<gene>
    <name evidence="2" type="ORF">VR7878_01405</name>
</gene>
<keyword evidence="3" id="KW-1185">Reference proteome</keyword>
<dbReference type="Proteomes" id="UP000188276">
    <property type="component" value="Unassembled WGS sequence"/>
</dbReference>
<dbReference type="OrthoDB" id="9811153at2"/>
<dbReference type="InterPro" id="IPR014710">
    <property type="entry name" value="RmlC-like_jellyroll"/>
</dbReference>
<proteinExistence type="predicted"/>
<dbReference type="SUPFAM" id="SSF51182">
    <property type="entry name" value="RmlC-like cupins"/>
    <property type="match status" value="1"/>
</dbReference>
<dbReference type="PANTHER" id="PTHR40112:SF1">
    <property type="entry name" value="H2HPP ISOMERASE"/>
    <property type="match status" value="1"/>
</dbReference>
<dbReference type="InterPro" id="IPR013096">
    <property type="entry name" value="Cupin_2"/>
</dbReference>
<dbReference type="PIRSF" id="PIRSF029883">
    <property type="entry name" value="KdgF"/>
    <property type="match status" value="1"/>
</dbReference>
<dbReference type="EMBL" id="FULE01000018">
    <property type="protein sequence ID" value="SJN55735.1"/>
    <property type="molecule type" value="Genomic_DNA"/>
</dbReference>
<evidence type="ECO:0000313" key="2">
    <source>
        <dbReference type="EMBL" id="SJN55735.1"/>
    </source>
</evidence>
<organism evidence="2 3">
    <name type="scientific">Vibrio ruber (strain DSM 16370 / JCM 11486 / BCRC 17186 / CECT 7878 / LMG 23124 / VR1)</name>
    <dbReference type="NCBI Taxonomy" id="1123498"/>
    <lineage>
        <taxon>Bacteria</taxon>
        <taxon>Pseudomonadati</taxon>
        <taxon>Pseudomonadota</taxon>
        <taxon>Gammaproteobacteria</taxon>
        <taxon>Vibrionales</taxon>
        <taxon>Vibrionaceae</taxon>
        <taxon>Vibrio</taxon>
    </lineage>
</organism>
<dbReference type="InterPro" id="IPR025499">
    <property type="entry name" value="KdgF"/>
</dbReference>
<evidence type="ECO:0000313" key="3">
    <source>
        <dbReference type="Proteomes" id="UP000188276"/>
    </source>
</evidence>
<dbReference type="InterPro" id="IPR052535">
    <property type="entry name" value="Bacilysin_H2HPP_isomerase"/>
</dbReference>
<name>A0A1R4LGV2_VIBR1</name>
<dbReference type="CDD" id="cd02238">
    <property type="entry name" value="cupin_KdgF"/>
    <property type="match status" value="1"/>
</dbReference>
<sequence length="108" mass="12078">MFIYNQEVALEDLGSGVSRKILAYSENIMSVEVHFEKGAVGPMHNHPHEQLTYVLSGEFEFTIGDETKIVKAGDALYKEPNVMHGCVCLEAGVLLDNFTPMRQDFLKS</sequence>
<dbReference type="STRING" id="1123498.VR7878_01405"/>
<evidence type="ECO:0000259" key="1">
    <source>
        <dbReference type="Pfam" id="PF07883"/>
    </source>
</evidence>
<dbReference type="Pfam" id="PF07883">
    <property type="entry name" value="Cupin_2"/>
    <property type="match status" value="1"/>
</dbReference>
<protein>
    <submittedName>
        <fullName evidence="2">Cupin domain protein</fullName>
    </submittedName>
</protein>
<dbReference type="Gene3D" id="2.60.120.10">
    <property type="entry name" value="Jelly Rolls"/>
    <property type="match status" value="1"/>
</dbReference>
<accession>A0A1R4LGV2</accession>
<dbReference type="PANTHER" id="PTHR40112">
    <property type="entry name" value="H2HPP ISOMERASE"/>
    <property type="match status" value="1"/>
</dbReference>
<dbReference type="AlphaFoldDB" id="A0A1R4LGV2"/>
<reference evidence="3" key="1">
    <citation type="submission" date="2017-02" db="EMBL/GenBank/DDBJ databases">
        <authorList>
            <person name="Rodrigo-Torres L."/>
            <person name="Arahal R.D."/>
            <person name="Lucena T."/>
        </authorList>
    </citation>
    <scope>NUCLEOTIDE SEQUENCE [LARGE SCALE GENOMIC DNA]</scope>
    <source>
        <strain evidence="3">CECT 7878</strain>
    </source>
</reference>
<dbReference type="InterPro" id="IPR011051">
    <property type="entry name" value="RmlC_Cupin_sf"/>
</dbReference>
<dbReference type="RefSeq" id="WP_077334751.1">
    <property type="nucleotide sequence ID" value="NZ_FULE01000018.1"/>
</dbReference>
<feature type="domain" description="Cupin type-2" evidence="1">
    <location>
        <begin position="32"/>
        <end position="88"/>
    </location>
</feature>